<gene>
    <name evidence="3" type="ORF">VSDG_04385</name>
</gene>
<dbReference type="AlphaFoldDB" id="A0A423W4E9"/>
<organism evidence="3 4">
    <name type="scientific">Cytospora chrysosperma</name>
    <name type="common">Cytospora canker fungus</name>
    <name type="synonym">Sphaeria chrysosperma</name>
    <dbReference type="NCBI Taxonomy" id="252740"/>
    <lineage>
        <taxon>Eukaryota</taxon>
        <taxon>Fungi</taxon>
        <taxon>Dikarya</taxon>
        <taxon>Ascomycota</taxon>
        <taxon>Pezizomycotina</taxon>
        <taxon>Sordariomycetes</taxon>
        <taxon>Sordariomycetidae</taxon>
        <taxon>Diaporthales</taxon>
        <taxon>Cytosporaceae</taxon>
        <taxon>Cytospora</taxon>
    </lineage>
</organism>
<reference evidence="3 4" key="1">
    <citation type="submission" date="2015-09" db="EMBL/GenBank/DDBJ databases">
        <title>Host preference determinants of Valsa canker pathogens revealed by comparative genomics.</title>
        <authorList>
            <person name="Yin Z."/>
            <person name="Huang L."/>
        </authorList>
    </citation>
    <scope>NUCLEOTIDE SEQUENCE [LARGE SCALE GENOMIC DNA]</scope>
    <source>
        <strain evidence="3 4">YSFL</strain>
    </source>
</reference>
<dbReference type="InterPro" id="IPR007011">
    <property type="entry name" value="LEA_SMP_dom"/>
</dbReference>
<name>A0A423W4E9_CYTCH</name>
<evidence type="ECO:0000256" key="1">
    <source>
        <dbReference type="SAM" id="MobiDB-lite"/>
    </source>
</evidence>
<dbReference type="Pfam" id="PF04927">
    <property type="entry name" value="SMP"/>
    <property type="match status" value="1"/>
</dbReference>
<feature type="region of interest" description="Disordered" evidence="1">
    <location>
        <begin position="16"/>
        <end position="69"/>
    </location>
</feature>
<dbReference type="EMBL" id="LJZO01000014">
    <property type="protein sequence ID" value="ROV98181.1"/>
    <property type="molecule type" value="Genomic_DNA"/>
</dbReference>
<comment type="caution">
    <text evidence="3">The sequence shown here is derived from an EMBL/GenBank/DDBJ whole genome shotgun (WGS) entry which is preliminary data.</text>
</comment>
<feature type="domain" description="SMP" evidence="2">
    <location>
        <begin position="12"/>
        <end position="40"/>
    </location>
</feature>
<evidence type="ECO:0000259" key="2">
    <source>
        <dbReference type="Pfam" id="PF04927"/>
    </source>
</evidence>
<protein>
    <recommendedName>
        <fullName evidence="2">SMP domain-containing protein</fullName>
    </recommendedName>
</protein>
<dbReference type="Proteomes" id="UP000284375">
    <property type="component" value="Unassembled WGS sequence"/>
</dbReference>
<proteinExistence type="predicted"/>
<accession>A0A423W4E9</accession>
<keyword evidence="4" id="KW-1185">Reference proteome</keyword>
<feature type="compositionally biased region" description="Polar residues" evidence="1">
    <location>
        <begin position="42"/>
        <end position="61"/>
    </location>
</feature>
<dbReference type="OrthoDB" id="5988651at2759"/>
<evidence type="ECO:0000313" key="3">
    <source>
        <dbReference type="EMBL" id="ROV98181.1"/>
    </source>
</evidence>
<evidence type="ECO:0000313" key="4">
    <source>
        <dbReference type="Proteomes" id="UP000284375"/>
    </source>
</evidence>
<sequence length="69" mass="7036">MPDKHYMTPDAAARIQSAEARNGGDMSSGGFAARAQSAGAHDTNSGAVQQSSRGNLGNSGCANWGPEKK</sequence>